<reference evidence="2 3" key="1">
    <citation type="submission" date="2016-10" db="EMBL/GenBank/DDBJ databases">
        <authorList>
            <person name="de Groot N.N."/>
        </authorList>
    </citation>
    <scope>NUCLEOTIDE SEQUENCE [LARGE SCALE GENOMIC DNA]</scope>
    <source>
        <strain evidence="2 3">DSM 16213</strain>
    </source>
</reference>
<dbReference type="Proteomes" id="UP000199585">
    <property type="component" value="Unassembled WGS sequence"/>
</dbReference>
<dbReference type="STRING" id="245187.SAMN04488003_11753"/>
<feature type="chain" id="PRO_5011766243" description="Peptidase propeptide and YPEB domain-containing protein" evidence="1">
    <location>
        <begin position="20"/>
        <end position="112"/>
    </location>
</feature>
<protein>
    <recommendedName>
        <fullName evidence="4">Peptidase propeptide and YPEB domain-containing protein</fullName>
    </recommendedName>
</protein>
<feature type="signal peptide" evidence="1">
    <location>
        <begin position="1"/>
        <end position="19"/>
    </location>
</feature>
<keyword evidence="3" id="KW-1185">Reference proteome</keyword>
<gene>
    <name evidence="2" type="ORF">SAMN04488003_11753</name>
</gene>
<dbReference type="EMBL" id="FOCI01000017">
    <property type="protein sequence ID" value="SEN46406.1"/>
    <property type="molecule type" value="Genomic_DNA"/>
</dbReference>
<dbReference type="RefSeq" id="WP_089904203.1">
    <property type="nucleotide sequence ID" value="NZ_FOCI01000017.1"/>
</dbReference>
<organism evidence="2 3">
    <name type="scientific">Loktanella fryxellensis</name>
    <dbReference type="NCBI Taxonomy" id="245187"/>
    <lineage>
        <taxon>Bacteria</taxon>
        <taxon>Pseudomonadati</taxon>
        <taxon>Pseudomonadota</taxon>
        <taxon>Alphaproteobacteria</taxon>
        <taxon>Rhodobacterales</taxon>
        <taxon>Roseobacteraceae</taxon>
        <taxon>Loktanella</taxon>
    </lineage>
</organism>
<dbReference type="AlphaFoldDB" id="A0A1H8GR06"/>
<dbReference type="OrthoDB" id="7870353at2"/>
<evidence type="ECO:0000313" key="2">
    <source>
        <dbReference type="EMBL" id="SEN46406.1"/>
    </source>
</evidence>
<name>A0A1H8GR06_9RHOB</name>
<keyword evidence="1" id="KW-0732">Signal</keyword>
<accession>A0A1H8GR06</accession>
<evidence type="ECO:0000313" key="3">
    <source>
        <dbReference type="Proteomes" id="UP000199585"/>
    </source>
</evidence>
<evidence type="ECO:0008006" key="4">
    <source>
        <dbReference type="Google" id="ProtNLM"/>
    </source>
</evidence>
<evidence type="ECO:0000256" key="1">
    <source>
        <dbReference type="SAM" id="SignalP"/>
    </source>
</evidence>
<proteinExistence type="predicted"/>
<sequence>MRHAALTLALVLAAQPLAAQQDAARPGVPAAQAAPLELAQIAEAIAARYRGRLLAIRLDAPRPPEAALGARLVYEADYLTVFDNRLTIRLDASTGMFLLVDGAGQTRARILP</sequence>